<organism evidence="1 2">
    <name type="scientific">Neisseria mucosa C102</name>
    <dbReference type="NCBI Taxonomy" id="435832"/>
    <lineage>
        <taxon>Bacteria</taxon>
        <taxon>Pseudomonadati</taxon>
        <taxon>Pseudomonadota</taxon>
        <taxon>Betaproteobacteria</taxon>
        <taxon>Neisseriales</taxon>
        <taxon>Neisseriaceae</taxon>
        <taxon>Neisseria</taxon>
    </lineage>
</organism>
<proteinExistence type="predicted"/>
<dbReference type="Proteomes" id="UP000003612">
    <property type="component" value="Unassembled WGS sequence"/>
</dbReference>
<keyword evidence="2" id="KW-1185">Reference proteome</keyword>
<dbReference type="EMBL" id="ACRG01000004">
    <property type="protein sequence ID" value="EFV81261.1"/>
    <property type="molecule type" value="Genomic_DNA"/>
</dbReference>
<name>A0ABN0CD41_NEIMU</name>
<protein>
    <submittedName>
        <fullName evidence="1">Uncharacterized protein</fullName>
    </submittedName>
</protein>
<sequence length="56" mass="6334">MMKCPNTRVLSTFKAHTHFIAILKLSCQVKNVELPYFWGIQGKTTFFATSDGQLNA</sequence>
<evidence type="ECO:0000313" key="1">
    <source>
        <dbReference type="EMBL" id="EFV81261.1"/>
    </source>
</evidence>
<comment type="caution">
    <text evidence="1">The sequence shown here is derived from an EMBL/GenBank/DDBJ whole genome shotgun (WGS) entry which is preliminary data.</text>
</comment>
<evidence type="ECO:0000313" key="2">
    <source>
        <dbReference type="Proteomes" id="UP000003612"/>
    </source>
</evidence>
<reference evidence="1 2" key="1">
    <citation type="submission" date="2010-12" db="EMBL/GenBank/DDBJ databases">
        <title>The Genome Sequence of Neisseria mucosa strain C102.</title>
        <authorList>
            <consortium name="The Broad Institute Genome Sequencing Platform"/>
            <person name="Earl A."/>
            <person name="Ward D."/>
            <person name="Feldgarden M."/>
            <person name="Gevers D."/>
            <person name="Sibley C.D."/>
            <person name="Field T.R."/>
            <person name="Grinwis M."/>
            <person name="Eshaghurshan C.S."/>
            <person name="Surette M."/>
            <person name="Young S.K."/>
            <person name="Zeng Q."/>
            <person name="Gargeya S."/>
            <person name="Fitzgerald M."/>
            <person name="Haas B."/>
            <person name="Abouelleil A."/>
            <person name="Alvarado L."/>
            <person name="Arachchi H.M."/>
            <person name="Berlin A."/>
            <person name="Brown A."/>
            <person name="Chapman S.B."/>
            <person name="Chen Z."/>
            <person name="Dunbar C."/>
            <person name="Freedman E."/>
            <person name="Gearin G."/>
            <person name="Gellesch M."/>
            <person name="Goldberg J."/>
            <person name="Griggs A."/>
            <person name="Gujja S."/>
            <person name="Heilman E."/>
            <person name="Heiman D."/>
            <person name="Howarth C."/>
            <person name="Larson L."/>
            <person name="Lui A."/>
            <person name="MacDonald P.J.P."/>
            <person name="Mehta T."/>
            <person name="Montmayeur A."/>
            <person name="Murphy C."/>
            <person name="Neiman D."/>
            <person name="Pearson M."/>
            <person name="Priest M."/>
            <person name="Roberts A."/>
            <person name="Saif S."/>
            <person name="Shea T."/>
            <person name="Shenoy N."/>
            <person name="Sisk P."/>
            <person name="Stolte C."/>
            <person name="Sykes S."/>
            <person name="White J."/>
            <person name="Yandava C."/>
            <person name="Nusbaum C."/>
            <person name="Birren B."/>
        </authorList>
    </citation>
    <scope>NUCLEOTIDE SEQUENCE [LARGE SCALE GENOMIC DNA]</scope>
    <source>
        <strain evidence="1 2">C102</strain>
    </source>
</reference>
<accession>A0ABN0CD41</accession>
<gene>
    <name evidence="1" type="ORF">HMPREF0604_00717</name>
</gene>